<accession>A0AB39C7Z5</accession>
<proteinExistence type="predicted"/>
<reference evidence="1" key="1">
    <citation type="submission" date="2024-06" db="EMBL/GenBank/DDBJ databases">
        <authorList>
            <person name="Najeeb S."/>
            <person name="Khan I."/>
            <person name="Muhammad J."/>
            <person name="Abbas A."/>
            <person name="Jahangir M."/>
            <person name="Alvi I.A."/>
            <person name="Ullah A."/>
            <person name="Ullah A."/>
            <person name="Khan A."/>
        </authorList>
    </citation>
    <scope>NUCLEOTIDE SEQUENCE</scope>
</reference>
<dbReference type="EMBL" id="PP995776">
    <property type="protein sequence ID" value="XDJ02846.1"/>
    <property type="molecule type" value="Genomic_DNA"/>
</dbReference>
<organism evidence="1">
    <name type="scientific">Staphylococcus phage UHP46</name>
    <dbReference type="NCBI Taxonomy" id="3234966"/>
    <lineage>
        <taxon>Viruses</taxon>
        <taxon>Duplodnaviria</taxon>
        <taxon>Heunggongvirae</taxon>
        <taxon>Uroviricota</taxon>
        <taxon>Caudoviricetes</taxon>
        <taxon>Herelleviridae</taxon>
        <taxon>Twortvirinae</taxon>
        <taxon>Sciuriunavirus</taxon>
    </lineage>
</organism>
<sequence length="69" mass="8258">MIKYTIIDENNDIIGNVTFKQLQELAKEINEQLWKDTPYLEDRITLESKDLTNIEDIKDTLEHVNYFIK</sequence>
<name>A0AB39C7Z5_9CAUD</name>
<evidence type="ECO:0000313" key="1">
    <source>
        <dbReference type="EMBL" id="XDJ02846.1"/>
    </source>
</evidence>
<protein>
    <submittedName>
        <fullName evidence="1">Uncharacterized protein</fullName>
    </submittedName>
</protein>